<name>A0A7I7UM50_MYCPV</name>
<reference evidence="2 3" key="1">
    <citation type="journal article" date="2019" name="Emerg. Microbes Infect.">
        <title>Comprehensive subspecies identification of 175 nontuberculous mycobacteria species based on 7547 genomic profiles.</title>
        <authorList>
            <person name="Matsumoto Y."/>
            <person name="Kinjo T."/>
            <person name="Motooka D."/>
            <person name="Nabeya D."/>
            <person name="Jung N."/>
            <person name="Uechi K."/>
            <person name="Horii T."/>
            <person name="Iida T."/>
            <person name="Fujita J."/>
            <person name="Nakamura S."/>
        </authorList>
    </citation>
    <scope>NUCLEOTIDE SEQUENCE [LARGE SCALE GENOMIC DNA]</scope>
    <source>
        <strain evidence="2 3">JCM 6370</strain>
    </source>
</reference>
<keyword evidence="3" id="KW-1185">Reference proteome</keyword>
<evidence type="ECO:0008006" key="4">
    <source>
        <dbReference type="Google" id="ProtNLM"/>
    </source>
</evidence>
<proteinExistence type="predicted"/>
<evidence type="ECO:0000256" key="1">
    <source>
        <dbReference type="SAM" id="MobiDB-lite"/>
    </source>
</evidence>
<evidence type="ECO:0000313" key="2">
    <source>
        <dbReference type="EMBL" id="BBY82070.1"/>
    </source>
</evidence>
<dbReference type="AlphaFoldDB" id="A0A7I7UM50"/>
<sequence>MAGAELSMAAEPGGSDSSLCESVDVPLTTIPARNHDEPVLKIPKPPGWGRSTMLDSPLIRFGMRNEALTSDAFTANVMVTLESTPGAEDVDLIFATMQDALESGLGVTDLRVSERSLCGLPARTYRYMMPVMGNIDPHPAIALGAVMHAEGMTYVISVTAQAMDAEDPTYQRDSATILDGFQMLPPSPN</sequence>
<protein>
    <recommendedName>
        <fullName evidence="4">Lipoprotein LpqN</fullName>
    </recommendedName>
</protein>
<accession>A0A7I7UM50</accession>
<dbReference type="Gene3D" id="3.40.1000.10">
    <property type="entry name" value="Mog1/PsbP, alpha/beta/alpha sandwich"/>
    <property type="match status" value="1"/>
</dbReference>
<dbReference type="RefSeq" id="WP_235674589.1">
    <property type="nucleotide sequence ID" value="NZ_AP022599.1"/>
</dbReference>
<dbReference type="EMBL" id="AP022599">
    <property type="protein sequence ID" value="BBY82070.1"/>
    <property type="molecule type" value="Genomic_DNA"/>
</dbReference>
<feature type="region of interest" description="Disordered" evidence="1">
    <location>
        <begin position="1"/>
        <end position="21"/>
    </location>
</feature>
<evidence type="ECO:0000313" key="3">
    <source>
        <dbReference type="Proteomes" id="UP000467252"/>
    </source>
</evidence>
<dbReference type="Proteomes" id="UP000467252">
    <property type="component" value="Chromosome"/>
</dbReference>
<organism evidence="2 3">
    <name type="scientific">Mycolicibacterium pulveris</name>
    <name type="common">Mycobacterium pulveris</name>
    <dbReference type="NCBI Taxonomy" id="36813"/>
    <lineage>
        <taxon>Bacteria</taxon>
        <taxon>Bacillati</taxon>
        <taxon>Actinomycetota</taxon>
        <taxon>Actinomycetes</taxon>
        <taxon>Mycobacteriales</taxon>
        <taxon>Mycobacteriaceae</taxon>
        <taxon>Mycolicibacterium</taxon>
    </lineage>
</organism>
<gene>
    <name evidence="2" type="ORF">MPUL_32280</name>
</gene>